<dbReference type="InterPro" id="IPR002048">
    <property type="entry name" value="EF_hand_dom"/>
</dbReference>
<feature type="non-terminal residue" evidence="5">
    <location>
        <position position="309"/>
    </location>
</feature>
<gene>
    <name evidence="5" type="ORF">RFI_00176</name>
</gene>
<dbReference type="Proteomes" id="UP000023152">
    <property type="component" value="Unassembled WGS sequence"/>
</dbReference>
<evidence type="ECO:0000256" key="2">
    <source>
        <dbReference type="SAM" id="Coils"/>
    </source>
</evidence>
<comment type="caution">
    <text evidence="5">The sequence shown here is derived from an EMBL/GenBank/DDBJ whole genome shotgun (WGS) entry which is preliminary data.</text>
</comment>
<organism evidence="5 6">
    <name type="scientific">Reticulomyxa filosa</name>
    <dbReference type="NCBI Taxonomy" id="46433"/>
    <lineage>
        <taxon>Eukaryota</taxon>
        <taxon>Sar</taxon>
        <taxon>Rhizaria</taxon>
        <taxon>Retaria</taxon>
        <taxon>Foraminifera</taxon>
        <taxon>Monothalamids</taxon>
        <taxon>Reticulomyxidae</taxon>
        <taxon>Reticulomyxa</taxon>
    </lineage>
</organism>
<sequence length="309" mass="37048">MQAEDEDNTVDNDQKVTSTGDATDNPLRMVEKFDELFTQYDKNHDGLIDYDEWNEMIHLSDETALSHLSDNDAHMLFTILSKQSGFVRYPELVEELTLAAQQNSTMPANEFINSFFARFMALQQTRHRSTYSPMNLGLSRLNTSSRLLETESVETLQKKYEGLKQQWKEKEMEWKEEKIGLETQIKRFELENEQLKTYNEEVENELKKWKEMEMEHYAQKEDKNVMKEQLFEMEDDIRRFYEDLERANTMNLHLKQQRILQNEKQDFIQDLKLAEMKLQMTQIKFDEMCDKHRSALLQIEEMEQLHKQQ</sequence>
<evidence type="ECO:0000256" key="1">
    <source>
        <dbReference type="ARBA" id="ARBA00022837"/>
    </source>
</evidence>
<protein>
    <submittedName>
        <fullName evidence="5">Caldesmon</fullName>
    </submittedName>
</protein>
<dbReference type="PROSITE" id="PS50222">
    <property type="entry name" value="EF_HAND_2"/>
    <property type="match status" value="1"/>
</dbReference>
<keyword evidence="6" id="KW-1185">Reference proteome</keyword>
<keyword evidence="2" id="KW-0175">Coiled coil</keyword>
<dbReference type="PROSITE" id="PS00018">
    <property type="entry name" value="EF_HAND_1"/>
    <property type="match status" value="1"/>
</dbReference>
<dbReference type="SUPFAM" id="SSF47473">
    <property type="entry name" value="EF-hand"/>
    <property type="match status" value="1"/>
</dbReference>
<dbReference type="Pfam" id="PF00036">
    <property type="entry name" value="EF-hand_1"/>
    <property type="match status" value="1"/>
</dbReference>
<dbReference type="AlphaFoldDB" id="X6PFD0"/>
<name>X6PFD0_RETFI</name>
<keyword evidence="1" id="KW-0106">Calcium</keyword>
<feature type="compositionally biased region" description="Acidic residues" evidence="3">
    <location>
        <begin position="1"/>
        <end position="10"/>
    </location>
</feature>
<dbReference type="InterPro" id="IPR011992">
    <property type="entry name" value="EF-hand-dom_pair"/>
</dbReference>
<dbReference type="EMBL" id="ASPP01000183">
    <property type="protein sequence ID" value="ETO36886.1"/>
    <property type="molecule type" value="Genomic_DNA"/>
</dbReference>
<proteinExistence type="predicted"/>
<evidence type="ECO:0000313" key="5">
    <source>
        <dbReference type="EMBL" id="ETO36886.1"/>
    </source>
</evidence>
<dbReference type="GO" id="GO:0005509">
    <property type="term" value="F:calcium ion binding"/>
    <property type="evidence" value="ECO:0007669"/>
    <property type="project" value="InterPro"/>
</dbReference>
<reference evidence="5 6" key="1">
    <citation type="journal article" date="2013" name="Curr. Biol.">
        <title>The Genome of the Foraminiferan Reticulomyxa filosa.</title>
        <authorList>
            <person name="Glockner G."/>
            <person name="Hulsmann N."/>
            <person name="Schleicher M."/>
            <person name="Noegel A.A."/>
            <person name="Eichinger L."/>
            <person name="Gallinger C."/>
            <person name="Pawlowski J."/>
            <person name="Sierra R."/>
            <person name="Euteneuer U."/>
            <person name="Pillet L."/>
            <person name="Moustafa A."/>
            <person name="Platzer M."/>
            <person name="Groth M."/>
            <person name="Szafranski K."/>
            <person name="Schliwa M."/>
        </authorList>
    </citation>
    <scope>NUCLEOTIDE SEQUENCE [LARGE SCALE GENOMIC DNA]</scope>
</reference>
<dbReference type="SMART" id="SM00054">
    <property type="entry name" value="EFh"/>
    <property type="match status" value="1"/>
</dbReference>
<feature type="region of interest" description="Disordered" evidence="3">
    <location>
        <begin position="1"/>
        <end position="24"/>
    </location>
</feature>
<feature type="domain" description="EF-hand" evidence="4">
    <location>
        <begin position="28"/>
        <end position="63"/>
    </location>
</feature>
<evidence type="ECO:0000313" key="6">
    <source>
        <dbReference type="Proteomes" id="UP000023152"/>
    </source>
</evidence>
<accession>X6PFD0</accession>
<feature type="coiled-coil region" evidence="2">
    <location>
        <begin position="153"/>
        <end position="219"/>
    </location>
</feature>
<dbReference type="Gene3D" id="1.10.238.10">
    <property type="entry name" value="EF-hand"/>
    <property type="match status" value="1"/>
</dbReference>
<dbReference type="InterPro" id="IPR018247">
    <property type="entry name" value="EF_Hand_1_Ca_BS"/>
</dbReference>
<evidence type="ECO:0000256" key="3">
    <source>
        <dbReference type="SAM" id="MobiDB-lite"/>
    </source>
</evidence>
<evidence type="ECO:0000259" key="4">
    <source>
        <dbReference type="PROSITE" id="PS50222"/>
    </source>
</evidence>